<dbReference type="GO" id="GO:0006281">
    <property type="term" value="P:DNA repair"/>
    <property type="evidence" value="ECO:0007669"/>
    <property type="project" value="InterPro"/>
</dbReference>
<name>A0A7C4H3N9_THEPE</name>
<dbReference type="EMBL" id="DTBQ01000072">
    <property type="protein sequence ID" value="HGM46623.1"/>
    <property type="molecule type" value="Genomic_DNA"/>
</dbReference>
<proteinExistence type="predicted"/>
<dbReference type="GO" id="GO:0003824">
    <property type="term" value="F:catalytic activity"/>
    <property type="evidence" value="ECO:0007669"/>
    <property type="project" value="InterPro"/>
</dbReference>
<evidence type="ECO:0000313" key="1">
    <source>
        <dbReference type="EMBL" id="HGM46623.1"/>
    </source>
</evidence>
<dbReference type="InterPro" id="IPR023170">
    <property type="entry name" value="HhH_base_excis_C"/>
</dbReference>
<gene>
    <name evidence="1" type="ORF">ENU21_02560</name>
</gene>
<sequence>MFKLINYDKLSKLLDTINQTHTSFFSQFGEEITWKINPSNAVTKEAQLRFLFFTVMLDYSTLSEQLYYRMKELYERNPHLFDPKFILSGNITEQQLSENFLREKIRPRYPRKAVERWFKLSYYVYVMYRGLFTNILEGVESYDLVRQRIDNLPGYGPKLTSLIIKFLIKRGFLPRSMEFELDIPVDVHVKRILYYTGVTDREEVSESEINAIQEAFKAKCKEMHLSPITVDDYLWVSGSRLCCLDSVVVKSQVNPVTVKNVVYVL</sequence>
<dbReference type="SUPFAM" id="SSF48150">
    <property type="entry name" value="DNA-glycosylase"/>
    <property type="match status" value="1"/>
</dbReference>
<reference evidence="1" key="1">
    <citation type="journal article" date="2020" name="mSystems">
        <title>Genome- and Community-Level Interaction Insights into Carbon Utilization and Element Cycling Functions of Hydrothermarchaeota in Hydrothermal Sediment.</title>
        <authorList>
            <person name="Zhou Z."/>
            <person name="Liu Y."/>
            <person name="Xu W."/>
            <person name="Pan J."/>
            <person name="Luo Z.H."/>
            <person name="Li M."/>
        </authorList>
    </citation>
    <scope>NUCLEOTIDE SEQUENCE</scope>
    <source>
        <strain evidence="1">SpSt-649</strain>
    </source>
</reference>
<accession>A0A7C4H3N9</accession>
<dbReference type="InterPro" id="IPR011257">
    <property type="entry name" value="DNA_glycosylase"/>
</dbReference>
<organism evidence="1">
    <name type="scientific">Thermofilum pendens</name>
    <dbReference type="NCBI Taxonomy" id="2269"/>
    <lineage>
        <taxon>Archaea</taxon>
        <taxon>Thermoproteota</taxon>
        <taxon>Thermoprotei</taxon>
        <taxon>Thermofilales</taxon>
        <taxon>Thermofilaceae</taxon>
        <taxon>Thermofilum</taxon>
    </lineage>
</organism>
<protein>
    <submittedName>
        <fullName evidence="1">Uncharacterized protein</fullName>
    </submittedName>
</protein>
<dbReference type="AlphaFoldDB" id="A0A7C4H3N9"/>
<dbReference type="Gene3D" id="1.10.1670.10">
    <property type="entry name" value="Helix-hairpin-Helix base-excision DNA repair enzymes (C-terminal)"/>
    <property type="match status" value="1"/>
</dbReference>
<comment type="caution">
    <text evidence="1">The sequence shown here is derived from an EMBL/GenBank/DDBJ whole genome shotgun (WGS) entry which is preliminary data.</text>
</comment>